<reference evidence="2 3" key="1">
    <citation type="submission" date="2017-03" db="EMBL/GenBank/DDBJ databases">
        <title>Genomes of endolithic fungi from Antarctica.</title>
        <authorList>
            <person name="Coleine C."/>
            <person name="Masonjones S."/>
            <person name="Stajich J.E."/>
        </authorList>
    </citation>
    <scope>NUCLEOTIDE SEQUENCE [LARGE SCALE GENOMIC DNA]</scope>
    <source>
        <strain evidence="2 3">CCFEE 6315</strain>
    </source>
</reference>
<protein>
    <submittedName>
        <fullName evidence="2">Uncharacterized protein</fullName>
    </submittedName>
</protein>
<dbReference type="EMBL" id="NAJL01000054">
    <property type="protein sequence ID" value="TKA23534.1"/>
    <property type="molecule type" value="Genomic_DNA"/>
</dbReference>
<sequence length="621" mass="69022">MDHSQMLNAYTTAEALDPSKRREAQAQAHLPQAPQCDAEPSSSPDNIEHIAHPAAFSFPTLSPDGSIEDISAYSAPSQHQKAEREAMSDTGSMTDSQYDFMEDVSDSSEGQETASLASTERAPSDDGLDTPEDIMSVVEEDFEQHGEATLLSNQLQHVPDRDDDDTLGTLKGHMQKTLDSFLADDLETPRASTMDVHFPNQGASQRPPPGEQVKSWRQKLGQTDFWTNRLVTSFLALLVLCLCIPSILTPRPVMEEQMVRKEALVSALIKLTNSTEATKTFDLDHLVPTPTPAGQSLFGQPVYDMPYTSYYQGAPPNHIIVSLIKTPNKLWFPRPFEVRVSKGTRDLAFNQTKLIEGIYDISIDNSDAYGLVEVSMITRSPSVNFTMQYNFGNRMLQRQTYQKAGTDLSKSMNKDLVVARKAARSFTEKLQLEFAASASATSNITKQIAVYAARDLQILSSNTASFFGRVGRASNNTIATIRKDLIVYHGELVKFGDSMKALVPSKKQTLAPLKRASDRVKSFKHKLAERRARKREDFSRASSSLSTVPGKGLTSQEPQEKKLCKRAIKRRESAQKAADKELKKIALERERDAEQAARRQASLCKKEKRAKVRVAKLADDE</sequence>
<feature type="compositionally biased region" description="Basic residues" evidence="1">
    <location>
        <begin position="522"/>
        <end position="533"/>
    </location>
</feature>
<feature type="compositionally biased region" description="Polar residues" evidence="1">
    <location>
        <begin position="1"/>
        <end position="11"/>
    </location>
</feature>
<dbReference type="AlphaFoldDB" id="A0A4U0TNH1"/>
<feature type="region of interest" description="Disordered" evidence="1">
    <location>
        <begin position="590"/>
        <end position="609"/>
    </location>
</feature>
<evidence type="ECO:0000313" key="2">
    <source>
        <dbReference type="EMBL" id="TKA23534.1"/>
    </source>
</evidence>
<gene>
    <name evidence="2" type="ORF">B0A50_07112</name>
</gene>
<accession>A0A4U0TNH1</accession>
<name>A0A4U0TNH1_9PEZI</name>
<feature type="region of interest" description="Disordered" evidence="1">
    <location>
        <begin position="522"/>
        <end position="582"/>
    </location>
</feature>
<feature type="compositionally biased region" description="Basic and acidic residues" evidence="1">
    <location>
        <begin position="570"/>
        <end position="582"/>
    </location>
</feature>
<evidence type="ECO:0000256" key="1">
    <source>
        <dbReference type="SAM" id="MobiDB-lite"/>
    </source>
</evidence>
<feature type="region of interest" description="Disordered" evidence="1">
    <location>
        <begin position="1"/>
        <end position="131"/>
    </location>
</feature>
<proteinExistence type="predicted"/>
<organism evidence="2 3">
    <name type="scientific">Salinomyces thailandicus</name>
    <dbReference type="NCBI Taxonomy" id="706561"/>
    <lineage>
        <taxon>Eukaryota</taxon>
        <taxon>Fungi</taxon>
        <taxon>Dikarya</taxon>
        <taxon>Ascomycota</taxon>
        <taxon>Pezizomycotina</taxon>
        <taxon>Dothideomycetes</taxon>
        <taxon>Dothideomycetidae</taxon>
        <taxon>Mycosphaerellales</taxon>
        <taxon>Teratosphaeriaceae</taxon>
        <taxon>Salinomyces</taxon>
    </lineage>
</organism>
<dbReference type="Proteomes" id="UP000308549">
    <property type="component" value="Unassembled WGS sequence"/>
</dbReference>
<evidence type="ECO:0000313" key="3">
    <source>
        <dbReference type="Proteomes" id="UP000308549"/>
    </source>
</evidence>
<feature type="compositionally biased region" description="Low complexity" evidence="1">
    <location>
        <begin position="25"/>
        <end position="35"/>
    </location>
</feature>
<feature type="compositionally biased region" description="Polar residues" evidence="1">
    <location>
        <begin position="107"/>
        <end position="118"/>
    </location>
</feature>
<keyword evidence="3" id="KW-1185">Reference proteome</keyword>
<feature type="compositionally biased region" description="Polar residues" evidence="1">
    <location>
        <begin position="540"/>
        <end position="557"/>
    </location>
</feature>
<dbReference type="OrthoDB" id="439943at2759"/>
<comment type="caution">
    <text evidence="2">The sequence shown here is derived from an EMBL/GenBank/DDBJ whole genome shotgun (WGS) entry which is preliminary data.</text>
</comment>